<feature type="region of interest" description="Disordered" evidence="1">
    <location>
        <begin position="1"/>
        <end position="36"/>
    </location>
</feature>
<dbReference type="InterPro" id="IPR014004">
    <property type="entry name" value="Transpt-assoc_nodulatn_dom_bac"/>
</dbReference>
<dbReference type="SMART" id="SM00749">
    <property type="entry name" value="BON"/>
    <property type="match status" value="1"/>
</dbReference>
<comment type="caution">
    <text evidence="2">The sequence shown here is derived from an EMBL/GenBank/DDBJ whole genome shotgun (WGS) entry which is preliminary data.</text>
</comment>
<dbReference type="RefSeq" id="WP_069457547.1">
    <property type="nucleotide sequence ID" value="NZ_CP034910.1"/>
</dbReference>
<dbReference type="PROSITE" id="PS50914">
    <property type="entry name" value="BON"/>
    <property type="match status" value="1"/>
</dbReference>
<evidence type="ECO:0000256" key="1">
    <source>
        <dbReference type="SAM" id="MobiDB-lite"/>
    </source>
</evidence>
<dbReference type="OrthoDB" id="680465at2"/>
<name>A0A1E3VFA9_9HYPH</name>
<feature type="compositionally biased region" description="Basic and acidic residues" evidence="1">
    <location>
        <begin position="26"/>
        <end position="36"/>
    </location>
</feature>
<gene>
    <name evidence="2" type="ORF">A8M32_06225</name>
</gene>
<dbReference type="InterPro" id="IPR007055">
    <property type="entry name" value="BON_dom"/>
</dbReference>
<dbReference type="Gene3D" id="3.30.1340.30">
    <property type="match status" value="1"/>
</dbReference>
<evidence type="ECO:0000313" key="3">
    <source>
        <dbReference type="Proteomes" id="UP000094342"/>
    </source>
</evidence>
<keyword evidence="3" id="KW-1185">Reference proteome</keyword>
<feature type="region of interest" description="Disordered" evidence="1">
    <location>
        <begin position="142"/>
        <end position="179"/>
    </location>
</feature>
<feature type="compositionally biased region" description="Basic and acidic residues" evidence="1">
    <location>
        <begin position="142"/>
        <end position="152"/>
    </location>
</feature>
<dbReference type="InterPro" id="IPR047800">
    <property type="entry name" value="SWFGD_dom"/>
</dbReference>
<feature type="compositionally biased region" description="Basic and acidic residues" evidence="1">
    <location>
        <begin position="1"/>
        <end position="14"/>
    </location>
</feature>
<organism evidence="2 3">
    <name type="scientific">Sinorhizobium alkalisoli</name>
    <dbReference type="NCBI Taxonomy" id="1752398"/>
    <lineage>
        <taxon>Bacteria</taxon>
        <taxon>Pseudomonadati</taxon>
        <taxon>Pseudomonadota</taxon>
        <taxon>Alphaproteobacteria</taxon>
        <taxon>Hyphomicrobiales</taxon>
        <taxon>Rhizobiaceae</taxon>
        <taxon>Sinorhizobium/Ensifer group</taxon>
        <taxon>Sinorhizobium</taxon>
    </lineage>
</organism>
<dbReference type="InterPro" id="IPR051686">
    <property type="entry name" value="Lipoprotein_DolP"/>
</dbReference>
<dbReference type="PANTHER" id="PTHR34606:SF15">
    <property type="entry name" value="BON DOMAIN-CONTAINING PROTEIN"/>
    <property type="match status" value="1"/>
</dbReference>
<evidence type="ECO:0000313" key="2">
    <source>
        <dbReference type="EMBL" id="ODR92235.1"/>
    </source>
</evidence>
<dbReference type="EMBL" id="LYBW01000047">
    <property type="protein sequence ID" value="ODR92235.1"/>
    <property type="molecule type" value="Genomic_DNA"/>
</dbReference>
<dbReference type="Pfam" id="PF04972">
    <property type="entry name" value="BON"/>
    <property type="match status" value="1"/>
</dbReference>
<accession>A0A1E3VFA9</accession>
<dbReference type="AlphaFoldDB" id="A0A1E3VFA9"/>
<proteinExistence type="predicted"/>
<sequence length="242" mass="28349">MASRHEWRRNDPERRHRRDWYGTPNDEDRRRARRFEETGARGADWENAEYYPDAEPGRAARYRGWGQDYEARDRERAFRDYYGPGFGARGGYYPSGDYYPDYGYARRYPYRDYDRDRDYGERGFMERASDEVASWFGDEDAERRRRMDEYRGKGPKGYTRSDSRIQEDVSDRLSDDGALDASDIEVSVSNGEVQLGGFVNSKWAKRRAEDCAEDVSGVTNVQNNIRVRAESSSEWSSAESET</sequence>
<feature type="compositionally biased region" description="Basic and acidic residues" evidence="1">
    <location>
        <begin position="159"/>
        <end position="175"/>
    </location>
</feature>
<dbReference type="Proteomes" id="UP000094342">
    <property type="component" value="Unassembled WGS sequence"/>
</dbReference>
<dbReference type="PANTHER" id="PTHR34606">
    <property type="entry name" value="BON DOMAIN-CONTAINING PROTEIN"/>
    <property type="match status" value="1"/>
</dbReference>
<reference evidence="3" key="1">
    <citation type="submission" date="2016-05" db="EMBL/GenBank/DDBJ databases">
        <authorList>
            <person name="Li Y."/>
        </authorList>
    </citation>
    <scope>NUCLEOTIDE SEQUENCE [LARGE SCALE GENOMIC DNA]</scope>
    <source>
        <strain evidence="3">YIC4027</strain>
    </source>
</reference>
<dbReference type="STRING" id="1752398.A8M32_06225"/>
<protein>
    <submittedName>
        <fullName evidence="2">Osmotic sensory protein</fullName>
    </submittedName>
</protein>
<dbReference type="NCBIfam" id="NF033157">
    <property type="entry name" value="SWFGD_domain"/>
    <property type="match status" value="1"/>
</dbReference>